<accession>A0A9E7JBX2</accession>
<evidence type="ECO:0000313" key="2">
    <source>
        <dbReference type="EMBL" id="URD75480.1"/>
    </source>
</evidence>
<proteinExistence type="predicted"/>
<dbReference type="Proteomes" id="UP001055439">
    <property type="component" value="Chromosome 1"/>
</dbReference>
<dbReference type="EMBL" id="CP097502">
    <property type="protein sequence ID" value="URD75480.1"/>
    <property type="molecule type" value="Genomic_DNA"/>
</dbReference>
<feature type="region of interest" description="Disordered" evidence="1">
    <location>
        <begin position="1"/>
        <end position="30"/>
    </location>
</feature>
<evidence type="ECO:0000313" key="3">
    <source>
        <dbReference type="Proteomes" id="UP001055439"/>
    </source>
</evidence>
<sequence length="359" mass="37751">MPGCASGPLASPLRSMPGRPAPSSPARRPSLTNHVAYASMRGMASNLKATPTALAPLAAYTSMCRLTTLITPLSSPDCLRLHIRLASNPLAPPSAYTSAQGPTSQATKHDLGIEHDGAQDLGVVHGDPEVFQGLLVKLNLATFMPALSSFSSIGTDLDAGPSPIAGQLLQDALDVDTKSHVNETHDRLQLHGGQKPGSIRSRPPPPPSLLELGQSAKRALTLAWATCLLEERGTSAVACARCAIGCAPGKWRRIRNKLFHSRVSTNRRTVLVIDENEGWKRGQGADSAHGVGRGLVGGAWAENCGEQSAKMTPHPDDCFVRCPAMMGHGACTTISAGPGNRILAVEMTPRVTPKQKPCG</sequence>
<feature type="region of interest" description="Disordered" evidence="1">
    <location>
        <begin position="186"/>
        <end position="206"/>
    </location>
</feature>
<name>A0A9E7JBX2_9LILI</name>
<protein>
    <submittedName>
        <fullName evidence="2">Uncharacterized protein</fullName>
    </submittedName>
</protein>
<dbReference type="AlphaFoldDB" id="A0A9E7JBX2"/>
<gene>
    <name evidence="2" type="ORF">MUK42_36862</name>
</gene>
<organism evidence="2 3">
    <name type="scientific">Musa troglodytarum</name>
    <name type="common">fe'i banana</name>
    <dbReference type="NCBI Taxonomy" id="320322"/>
    <lineage>
        <taxon>Eukaryota</taxon>
        <taxon>Viridiplantae</taxon>
        <taxon>Streptophyta</taxon>
        <taxon>Embryophyta</taxon>
        <taxon>Tracheophyta</taxon>
        <taxon>Spermatophyta</taxon>
        <taxon>Magnoliopsida</taxon>
        <taxon>Liliopsida</taxon>
        <taxon>Zingiberales</taxon>
        <taxon>Musaceae</taxon>
        <taxon>Musa</taxon>
    </lineage>
</organism>
<reference evidence="2" key="1">
    <citation type="submission" date="2022-05" db="EMBL/GenBank/DDBJ databases">
        <title>The Musa troglodytarum L. genome provides insights into the mechanism of non-climacteric behaviour and enrichment of carotenoids.</title>
        <authorList>
            <person name="Wang J."/>
        </authorList>
    </citation>
    <scope>NUCLEOTIDE SEQUENCE</scope>
    <source>
        <tissue evidence="2">Leaf</tissue>
    </source>
</reference>
<keyword evidence="3" id="KW-1185">Reference proteome</keyword>
<evidence type="ECO:0000256" key="1">
    <source>
        <dbReference type="SAM" id="MobiDB-lite"/>
    </source>
</evidence>